<dbReference type="Gene3D" id="3.30.160.20">
    <property type="match status" value="1"/>
</dbReference>
<gene>
    <name evidence="6" type="ORF">GDO81_005259</name>
</gene>
<feature type="compositionally biased region" description="Polar residues" evidence="4">
    <location>
        <begin position="363"/>
        <end position="377"/>
    </location>
</feature>
<keyword evidence="7" id="KW-1185">Reference proteome</keyword>
<dbReference type="InterPro" id="IPR045853">
    <property type="entry name" value="Pep_chain_release_fac_I_sf"/>
</dbReference>
<feature type="region of interest" description="Disordered" evidence="4">
    <location>
        <begin position="357"/>
        <end position="400"/>
    </location>
</feature>
<dbReference type="SMART" id="SM00937">
    <property type="entry name" value="PCRF"/>
    <property type="match status" value="1"/>
</dbReference>
<dbReference type="InterPro" id="IPR000352">
    <property type="entry name" value="Pep_chain_release_fac_I"/>
</dbReference>
<keyword evidence="3" id="KW-0175">Coiled coil</keyword>
<name>A0AAV7CPV9_ENGPU</name>
<comment type="caution">
    <text evidence="6">The sequence shown here is derived from an EMBL/GenBank/DDBJ whole genome shotgun (WGS) entry which is preliminary data.</text>
</comment>
<dbReference type="InterPro" id="IPR050057">
    <property type="entry name" value="Prokaryotic/Mito_RF"/>
</dbReference>
<evidence type="ECO:0000259" key="5">
    <source>
        <dbReference type="SMART" id="SM00937"/>
    </source>
</evidence>
<feature type="region of interest" description="Disordered" evidence="4">
    <location>
        <begin position="427"/>
        <end position="501"/>
    </location>
</feature>
<dbReference type="Proteomes" id="UP000824782">
    <property type="component" value="Unassembled WGS sequence"/>
</dbReference>
<evidence type="ECO:0000313" key="6">
    <source>
        <dbReference type="EMBL" id="KAG8586127.1"/>
    </source>
</evidence>
<organism evidence="6 7">
    <name type="scientific">Engystomops pustulosus</name>
    <name type="common">Tungara frog</name>
    <name type="synonym">Physalaemus pustulosus</name>
    <dbReference type="NCBI Taxonomy" id="76066"/>
    <lineage>
        <taxon>Eukaryota</taxon>
        <taxon>Metazoa</taxon>
        <taxon>Chordata</taxon>
        <taxon>Craniata</taxon>
        <taxon>Vertebrata</taxon>
        <taxon>Euteleostomi</taxon>
        <taxon>Amphibia</taxon>
        <taxon>Batrachia</taxon>
        <taxon>Anura</taxon>
        <taxon>Neobatrachia</taxon>
        <taxon>Hyloidea</taxon>
        <taxon>Leptodactylidae</taxon>
        <taxon>Leiuperinae</taxon>
        <taxon>Engystomops</taxon>
    </lineage>
</organism>
<evidence type="ECO:0000256" key="3">
    <source>
        <dbReference type="SAM" id="Coils"/>
    </source>
</evidence>
<keyword evidence="2" id="KW-0648">Protein biosynthesis</keyword>
<reference evidence="6" key="1">
    <citation type="thesis" date="2020" institute="ProQuest LLC" country="789 East Eisenhower Parkway, Ann Arbor, MI, USA">
        <title>Comparative Genomics and Chromosome Evolution.</title>
        <authorList>
            <person name="Mudd A.B."/>
        </authorList>
    </citation>
    <scope>NUCLEOTIDE SEQUENCE</scope>
    <source>
        <strain evidence="6">237g6f4</strain>
        <tissue evidence="6">Blood</tissue>
    </source>
</reference>
<feature type="coiled-coil region" evidence="3">
    <location>
        <begin position="80"/>
        <end position="166"/>
    </location>
</feature>
<dbReference type="GO" id="GO:0005739">
    <property type="term" value="C:mitochondrion"/>
    <property type="evidence" value="ECO:0007669"/>
    <property type="project" value="TreeGrafter"/>
</dbReference>
<evidence type="ECO:0000256" key="4">
    <source>
        <dbReference type="SAM" id="MobiDB-lite"/>
    </source>
</evidence>
<dbReference type="Gene3D" id="3.30.70.1660">
    <property type="match status" value="1"/>
</dbReference>
<proteinExistence type="inferred from homology"/>
<dbReference type="GO" id="GO:0003747">
    <property type="term" value="F:translation release factor activity"/>
    <property type="evidence" value="ECO:0007669"/>
    <property type="project" value="InterPro"/>
</dbReference>
<dbReference type="InterPro" id="IPR005139">
    <property type="entry name" value="PCRF"/>
</dbReference>
<dbReference type="Pfam" id="PF00472">
    <property type="entry name" value="RF-1"/>
    <property type="match status" value="1"/>
</dbReference>
<dbReference type="Pfam" id="PF03462">
    <property type="entry name" value="PCRF"/>
    <property type="match status" value="1"/>
</dbReference>
<dbReference type="AlphaFoldDB" id="A0AAV7CPV9"/>
<evidence type="ECO:0000256" key="2">
    <source>
        <dbReference type="ARBA" id="ARBA00022917"/>
    </source>
</evidence>
<evidence type="ECO:0000256" key="1">
    <source>
        <dbReference type="ARBA" id="ARBA00010835"/>
    </source>
</evidence>
<dbReference type="FunFam" id="3.30.160.20:FF:000004">
    <property type="entry name" value="Peptide chain release factor 1"/>
    <property type="match status" value="1"/>
</dbReference>
<evidence type="ECO:0000313" key="7">
    <source>
        <dbReference type="Proteomes" id="UP000824782"/>
    </source>
</evidence>
<protein>
    <recommendedName>
        <fullName evidence="5">Peptide chain release factor domain-containing protein</fullName>
    </recommendedName>
</protein>
<accession>A0AAV7CPV9</accession>
<dbReference type="Gene3D" id="6.10.140.1950">
    <property type="match status" value="1"/>
</dbReference>
<dbReference type="PANTHER" id="PTHR43804">
    <property type="entry name" value="LD18447P"/>
    <property type="match status" value="1"/>
</dbReference>
<dbReference type="EMBL" id="WNYA01000002">
    <property type="protein sequence ID" value="KAG8586127.1"/>
    <property type="molecule type" value="Genomic_DNA"/>
</dbReference>
<dbReference type="SUPFAM" id="SSF75620">
    <property type="entry name" value="Release factor"/>
    <property type="match status" value="1"/>
</dbReference>
<comment type="similarity">
    <text evidence="1">Belongs to the prokaryotic/mitochondrial release factor family.</text>
</comment>
<dbReference type="PANTHER" id="PTHR43804:SF1">
    <property type="entry name" value="PEPTIDE CHAIN RELEASE FACTOR 1, MITOCHONDRIAL"/>
    <property type="match status" value="1"/>
</dbReference>
<dbReference type="GO" id="GO:0070126">
    <property type="term" value="P:mitochondrial translational termination"/>
    <property type="evidence" value="ECO:0007669"/>
    <property type="project" value="TreeGrafter"/>
</dbReference>
<sequence>MKHLSVVTIWRRCMSGLYTCPSHHMWRSLGPKPLAQPLPVASRSTRNTLPSFSLYGLHSRRSCSQGFGALWQNKTLQSYLQSLISEHRELSQKLNMTLKEEERKTLTQRHTELSSLSALLYKIQEAESDVRELEAMFADLNSKEEEDLLQEEKDSMIRNISHLQEELLRFLVPQEKYDMNDAILEVVSGRTTGGDICQQFTGEVFDMYRNYAHYKSWSFEILNYTPNDYGGLHHAAARIMGEGVYKRLKYEGGIHRVQRIPEVGLSSRMQRIHTGTMTVIVLPQPDEVDVKIDPNDLRIDTFKAKGAGGQHVNTTDSAVRIVHIPTGITVECQQERSQIQNKDKAMKILRAKLHEQNVKADLSQRQSSRKLQTSSKSQGEKRRRPSSSAESSDLWIYPEDAPAGSKQSTYIEKRGIIIILDSSDDEETSMKSQWRKKRRFSSGSAKSTVPQIPLDMDRNVPKKVQAKKRHLAVGEKAPPSKILRQEDLPEDQGCSGRSIYV</sequence>
<feature type="domain" description="Peptide chain release factor" evidence="5">
    <location>
        <begin position="134"/>
        <end position="251"/>
    </location>
</feature>
<feature type="compositionally biased region" description="Polar residues" evidence="4">
    <location>
        <begin position="441"/>
        <end position="450"/>
    </location>
</feature>